<reference evidence="2 3" key="1">
    <citation type="submission" date="2015-01" db="EMBL/GenBank/DDBJ databases">
        <title>The Genome Sequence of Exophiala sideris CBS121828.</title>
        <authorList>
            <consortium name="The Broad Institute Genomics Platform"/>
            <person name="Cuomo C."/>
            <person name="de Hoog S."/>
            <person name="Gorbushina A."/>
            <person name="Stielow B."/>
            <person name="Teixiera M."/>
            <person name="Abouelleil A."/>
            <person name="Chapman S.B."/>
            <person name="Priest M."/>
            <person name="Young S.K."/>
            <person name="Wortman J."/>
            <person name="Nusbaum C."/>
            <person name="Birren B."/>
        </authorList>
    </citation>
    <scope>NUCLEOTIDE SEQUENCE [LARGE SCALE GENOMIC DNA]</scope>
    <source>
        <strain evidence="2 3">CBS 121828</strain>
    </source>
</reference>
<dbReference type="EMBL" id="KN846952">
    <property type="protein sequence ID" value="KIV83197.1"/>
    <property type="molecule type" value="Genomic_DNA"/>
</dbReference>
<feature type="region of interest" description="Disordered" evidence="1">
    <location>
        <begin position="1"/>
        <end position="27"/>
    </location>
</feature>
<dbReference type="OrthoDB" id="4155194at2759"/>
<organism evidence="2 3">
    <name type="scientific">Exophiala sideris</name>
    <dbReference type="NCBI Taxonomy" id="1016849"/>
    <lineage>
        <taxon>Eukaryota</taxon>
        <taxon>Fungi</taxon>
        <taxon>Dikarya</taxon>
        <taxon>Ascomycota</taxon>
        <taxon>Pezizomycotina</taxon>
        <taxon>Eurotiomycetes</taxon>
        <taxon>Chaetothyriomycetidae</taxon>
        <taxon>Chaetothyriales</taxon>
        <taxon>Herpotrichiellaceae</taxon>
        <taxon>Exophiala</taxon>
    </lineage>
</organism>
<proteinExistence type="predicted"/>
<name>A0A0D1YJZ1_9EURO</name>
<gene>
    <name evidence="2" type="ORF">PV11_05247</name>
</gene>
<protein>
    <submittedName>
        <fullName evidence="2">Uncharacterized protein</fullName>
    </submittedName>
</protein>
<sequence length="164" mass="18356">MSYSFASGRPPAESTARSIHDSDHVRQQSWRKLTSSCANLSIKRDSKPNEIANPMALAPTGLVAPQKNLKRSADGSVKDEQTWEMSGLERSLFHRSTEAVPSHVKLSMDMDILKRRIAVIDACEKGKELRASVLGQSQHSQKRNNTWKSGRAKDTLDWKEAVLR</sequence>
<evidence type="ECO:0000313" key="2">
    <source>
        <dbReference type="EMBL" id="KIV83197.1"/>
    </source>
</evidence>
<accession>A0A0D1YJZ1</accession>
<evidence type="ECO:0000256" key="1">
    <source>
        <dbReference type="SAM" id="MobiDB-lite"/>
    </source>
</evidence>
<dbReference type="AlphaFoldDB" id="A0A0D1YJZ1"/>
<evidence type="ECO:0000313" key="3">
    <source>
        <dbReference type="Proteomes" id="UP000053599"/>
    </source>
</evidence>
<dbReference type="HOGENOM" id="CLU_1619027_0_0_1"/>
<dbReference type="Proteomes" id="UP000053599">
    <property type="component" value="Unassembled WGS sequence"/>
</dbReference>